<evidence type="ECO:0000259" key="9">
    <source>
        <dbReference type="PROSITE" id="PS50059"/>
    </source>
</evidence>
<keyword evidence="11" id="KW-1185">Reference proteome</keyword>
<dbReference type="EMBL" id="CAUYUJ010012314">
    <property type="protein sequence ID" value="CAK0833742.1"/>
    <property type="molecule type" value="Genomic_DNA"/>
</dbReference>
<dbReference type="SUPFAM" id="SSF54534">
    <property type="entry name" value="FKBP-like"/>
    <property type="match status" value="3"/>
</dbReference>
<gene>
    <name evidence="10" type="ORF">PCOR1329_LOCUS31340</name>
</gene>
<dbReference type="PANTHER" id="PTHR46512:SF9">
    <property type="entry name" value="PEPTIDYLPROLYL ISOMERASE"/>
    <property type="match status" value="1"/>
</dbReference>
<name>A0ABN9SPC9_9DINO</name>
<feature type="region of interest" description="Disordered" evidence="8">
    <location>
        <begin position="104"/>
        <end position="166"/>
    </location>
</feature>
<keyword evidence="3" id="KW-0677">Repeat</keyword>
<reference evidence="10" key="1">
    <citation type="submission" date="2023-10" db="EMBL/GenBank/DDBJ databases">
        <authorList>
            <person name="Chen Y."/>
            <person name="Shah S."/>
            <person name="Dougan E. K."/>
            <person name="Thang M."/>
            <person name="Chan C."/>
        </authorList>
    </citation>
    <scope>NUCLEOTIDE SEQUENCE [LARGE SCALE GENOMIC DNA]</scope>
</reference>
<dbReference type="PROSITE" id="PS50059">
    <property type="entry name" value="FKBP_PPIASE"/>
    <property type="match status" value="1"/>
</dbReference>
<keyword evidence="4" id="KW-0802">TPR repeat</keyword>
<evidence type="ECO:0000256" key="5">
    <source>
        <dbReference type="ARBA" id="ARBA00023110"/>
    </source>
</evidence>
<evidence type="ECO:0000256" key="8">
    <source>
        <dbReference type="SAM" id="MobiDB-lite"/>
    </source>
</evidence>
<evidence type="ECO:0000313" key="10">
    <source>
        <dbReference type="EMBL" id="CAK0833742.1"/>
    </source>
</evidence>
<evidence type="ECO:0000256" key="2">
    <source>
        <dbReference type="ARBA" id="ARBA00013194"/>
    </source>
</evidence>
<dbReference type="PANTHER" id="PTHR46512">
    <property type="entry name" value="PEPTIDYLPROLYL ISOMERASE"/>
    <property type="match status" value="1"/>
</dbReference>
<evidence type="ECO:0000256" key="3">
    <source>
        <dbReference type="ARBA" id="ARBA00022737"/>
    </source>
</evidence>
<feature type="compositionally biased region" description="Low complexity" evidence="8">
    <location>
        <begin position="135"/>
        <end position="149"/>
    </location>
</feature>
<dbReference type="SMART" id="SM00028">
    <property type="entry name" value="TPR"/>
    <property type="match status" value="3"/>
</dbReference>
<accession>A0ABN9SPC9</accession>
<dbReference type="InterPro" id="IPR046357">
    <property type="entry name" value="PPIase_dom_sf"/>
</dbReference>
<dbReference type="Pfam" id="PF00254">
    <property type="entry name" value="FKBP_C"/>
    <property type="match status" value="1"/>
</dbReference>
<dbReference type="InterPro" id="IPR011990">
    <property type="entry name" value="TPR-like_helical_dom_sf"/>
</dbReference>
<sequence>MSSALKPGPHEMYQFASYQPSLPLPRQFDVGQHVWYKSRTIGQWLPGVVQGVHVVTSPSGAAELRYKLDVQSDADASRIIPRIEGQVVASFDASPTETLLPAAATAAAPAHAQQGPAQGAGPHTPRRRSSPPGPRLAAAGRALAAQPLSRQARPVRQQPQTPLAAQSPAVCSAVQLPGLHDIPRGVLTHEASVASGIVVACRDGDTPSAADGSPTFSSQSPCRSTATMATVAPAPRQTQVEVEVVNAISAGSAAHAPTYDAGTALTSSSLEALSASYSSSTVKQRGCGPELWGITLEQLKDLTRHVRFEPGMTTRDVVDKIVKAVDFARAGFAGVGFAREDDSDDGDLPPDMGLPRGSELPDGIQKEIINEADPGNWKKPKSGDEVTVHYVGKLASDGSVFDSSRDRQTPFVFTLGRGDVIAGWDKALATMKKGELATFTISPEFAYGATGQPPKIPEDATLIFEIELLSFVAKDDLFGDGCVIKTVLAEGTGWKHPKLDDEVIIDVQATAAAGGPAKDWAGLEYRLGSSALGSLGRACDAALKGMKKGEEALLRCTKDYSSEDWSDGAEVTIKLQEIFETCDISFRKDGAVLKKRTRDGEGYATPTEASKVTLSVDDARQADALVPGFASQVLEFTLGSGEVCDALECAAANMKKLEQATLTVARPELAAEARLGLKDVGAGGESIVLKLEMKEFEKGKETWDMSDEEKLKFCDERKALGNSLFKAGRLDLALGRYKKVGDVFSYIDNFPEDVQAKARELKQACELNKAMCYLRMNDYDEAKAACNKVLKDDKGNVKALYRRAQCEHALRNFEECIRDCRHVAEADPQNREVRALLKQATEGQKEVNRQAKGMYANMVKGLGKK</sequence>
<dbReference type="Proteomes" id="UP001189429">
    <property type="component" value="Unassembled WGS sequence"/>
</dbReference>
<dbReference type="Gene3D" id="1.25.40.10">
    <property type="entry name" value="Tetratricopeptide repeat domain"/>
    <property type="match status" value="1"/>
</dbReference>
<organism evidence="10 11">
    <name type="scientific">Prorocentrum cordatum</name>
    <dbReference type="NCBI Taxonomy" id="2364126"/>
    <lineage>
        <taxon>Eukaryota</taxon>
        <taxon>Sar</taxon>
        <taxon>Alveolata</taxon>
        <taxon>Dinophyceae</taxon>
        <taxon>Prorocentrales</taxon>
        <taxon>Prorocentraceae</taxon>
        <taxon>Prorocentrum</taxon>
    </lineage>
</organism>
<dbReference type="Pfam" id="PF14559">
    <property type="entry name" value="TPR_19"/>
    <property type="match status" value="1"/>
</dbReference>
<evidence type="ECO:0000256" key="1">
    <source>
        <dbReference type="ARBA" id="ARBA00000971"/>
    </source>
</evidence>
<dbReference type="InterPro" id="IPR019734">
    <property type="entry name" value="TPR_rpt"/>
</dbReference>
<evidence type="ECO:0000313" key="11">
    <source>
        <dbReference type="Proteomes" id="UP001189429"/>
    </source>
</evidence>
<evidence type="ECO:0000256" key="6">
    <source>
        <dbReference type="ARBA" id="ARBA00023235"/>
    </source>
</evidence>
<keyword evidence="6 7" id="KW-0413">Isomerase</keyword>
<dbReference type="SUPFAM" id="SSF48452">
    <property type="entry name" value="TPR-like"/>
    <property type="match status" value="1"/>
</dbReference>
<evidence type="ECO:0000256" key="4">
    <source>
        <dbReference type="ARBA" id="ARBA00022803"/>
    </source>
</evidence>
<dbReference type="InterPro" id="IPR050754">
    <property type="entry name" value="FKBP4/5/8-like"/>
</dbReference>
<keyword evidence="5 7" id="KW-0697">Rotamase</keyword>
<feature type="compositionally biased region" description="Low complexity" evidence="8">
    <location>
        <begin position="104"/>
        <end position="123"/>
    </location>
</feature>
<dbReference type="Gene3D" id="3.10.50.40">
    <property type="match status" value="3"/>
</dbReference>
<comment type="catalytic activity">
    <reaction evidence="1 7">
        <text>[protein]-peptidylproline (omega=180) = [protein]-peptidylproline (omega=0)</text>
        <dbReference type="Rhea" id="RHEA:16237"/>
        <dbReference type="Rhea" id="RHEA-COMP:10747"/>
        <dbReference type="Rhea" id="RHEA-COMP:10748"/>
        <dbReference type="ChEBI" id="CHEBI:83833"/>
        <dbReference type="ChEBI" id="CHEBI:83834"/>
        <dbReference type="EC" id="5.2.1.8"/>
    </reaction>
</comment>
<dbReference type="InterPro" id="IPR001179">
    <property type="entry name" value="PPIase_FKBP_dom"/>
</dbReference>
<dbReference type="EC" id="5.2.1.8" evidence="2 7"/>
<proteinExistence type="predicted"/>
<comment type="caution">
    <text evidence="10">The sequence shown here is derived from an EMBL/GenBank/DDBJ whole genome shotgun (WGS) entry which is preliminary data.</text>
</comment>
<protein>
    <recommendedName>
        <fullName evidence="2 7">peptidylprolyl isomerase</fullName>
        <ecNumber evidence="2 7">5.2.1.8</ecNumber>
    </recommendedName>
</protein>
<feature type="domain" description="PPIase FKBP-type" evidence="9">
    <location>
        <begin position="383"/>
        <end position="472"/>
    </location>
</feature>
<evidence type="ECO:0000256" key="7">
    <source>
        <dbReference type="PROSITE-ProRule" id="PRU00277"/>
    </source>
</evidence>